<protein>
    <submittedName>
        <fullName evidence="1">Uncharacterized protein</fullName>
    </submittedName>
</protein>
<reference evidence="1" key="1">
    <citation type="journal article" date="2018" name="BMC Genomics">
        <title>Comparative genomics of the wheat fungal pathogen Pyrenophora tritici-repentis reveals chromosomal variations and genome plasticity.</title>
        <authorList>
            <person name="Moolhuijzen P."/>
            <person name="See P.T."/>
            <person name="Hane J.K."/>
            <person name="Shi G."/>
            <person name="Liu Z."/>
            <person name="Oliver R.P."/>
            <person name="Moffat C.S."/>
        </authorList>
    </citation>
    <scope>NUCLEOTIDE SEQUENCE [LARGE SCALE GENOMIC DNA]</scope>
    <source>
        <strain evidence="1">M4</strain>
    </source>
</reference>
<dbReference type="OMA" id="CPPEANG"/>
<accession>A0A2W1EU57</accession>
<organism evidence="1 2">
    <name type="scientific">Pyrenophora tritici-repentis</name>
    <dbReference type="NCBI Taxonomy" id="45151"/>
    <lineage>
        <taxon>Eukaryota</taxon>
        <taxon>Fungi</taxon>
        <taxon>Dikarya</taxon>
        <taxon>Ascomycota</taxon>
        <taxon>Pezizomycotina</taxon>
        <taxon>Dothideomycetes</taxon>
        <taxon>Pleosporomycetidae</taxon>
        <taxon>Pleosporales</taxon>
        <taxon>Pleosporineae</taxon>
        <taxon>Pleosporaceae</taxon>
        <taxon>Pyrenophora</taxon>
    </lineage>
</organism>
<dbReference type="KEGG" id="ptrr:6347641"/>
<evidence type="ECO:0000313" key="2">
    <source>
        <dbReference type="Proteomes" id="UP000245464"/>
    </source>
</evidence>
<comment type="caution">
    <text evidence="1">The sequence shown here is derived from an EMBL/GenBank/DDBJ whole genome shotgun (WGS) entry which is preliminary data.</text>
</comment>
<gene>
    <name evidence="1" type="ORF">PtrM4_125600</name>
</gene>
<dbReference type="RefSeq" id="XP_001939683.1">
    <property type="nucleotide sequence ID" value="XM_001939648.2"/>
</dbReference>
<dbReference type="EMBL" id="NQIK02000007">
    <property type="protein sequence ID" value="KAF7567947.1"/>
    <property type="molecule type" value="Genomic_DNA"/>
</dbReference>
<proteinExistence type="predicted"/>
<dbReference type="GeneID" id="6347641"/>
<sequence length="76" mass="8142">MRFITTILTLASALTFTSAAPAPGEPSIVRGNLFERQALCMDHPCDFDTDCYAWRCGDCQSNGKCGCPPEANGPPC</sequence>
<dbReference type="AlphaFoldDB" id="A0A2W1EU57"/>
<evidence type="ECO:0000313" key="1">
    <source>
        <dbReference type="EMBL" id="KAF7567947.1"/>
    </source>
</evidence>
<name>A0A2W1EU57_9PLEO</name>
<dbReference type="Proteomes" id="UP000245464">
    <property type="component" value="Chromosome 7"/>
</dbReference>